<sequence>MKKRLIRFVKELLIYVLIAITIALLVDWYRTKDIPKQVAPELYGQTLSGDQIDVIELSHQQPVVVYFWATWCPACKFVSPSVDWLSQYYPVVTVAGASGPNERVTAFMQHSDYQFDTINDPKSALFQQWSIQVTPTIAIIRDGQVASITTGITTPPGLLARVWLNQ</sequence>
<feature type="transmembrane region" description="Helical" evidence="2">
    <location>
        <begin position="12"/>
        <end position="29"/>
    </location>
</feature>
<keyword evidence="2" id="KW-0472">Membrane</keyword>
<dbReference type="EMBL" id="AEVT01000006">
    <property type="protein sequence ID" value="EGA72120.1"/>
    <property type="molecule type" value="Genomic_DNA"/>
</dbReference>
<gene>
    <name evidence="4" type="ORF">VISI1226_04929</name>
</gene>
<dbReference type="PANTHER" id="PTHR42852:SF17">
    <property type="entry name" value="THIOREDOXIN-LIKE PROTEIN HI_1115"/>
    <property type="match status" value="1"/>
</dbReference>
<dbReference type="InterPro" id="IPR036249">
    <property type="entry name" value="Thioredoxin-like_sf"/>
</dbReference>
<name>E8M1E0_PHOS4</name>
<dbReference type="PROSITE" id="PS00194">
    <property type="entry name" value="THIOREDOXIN_1"/>
    <property type="match status" value="1"/>
</dbReference>
<evidence type="ECO:0000256" key="2">
    <source>
        <dbReference type="SAM" id="Phobius"/>
    </source>
</evidence>
<keyword evidence="2" id="KW-1133">Transmembrane helix</keyword>
<dbReference type="InterPro" id="IPR013766">
    <property type="entry name" value="Thioredoxin_domain"/>
</dbReference>
<keyword evidence="2" id="KW-0812">Transmembrane</keyword>
<evidence type="ECO:0000313" key="4">
    <source>
        <dbReference type="EMBL" id="EGA72120.1"/>
    </source>
</evidence>
<dbReference type="Proteomes" id="UP000006228">
    <property type="component" value="Unassembled WGS sequence"/>
</dbReference>
<proteinExistence type="predicted"/>
<dbReference type="InterPro" id="IPR017937">
    <property type="entry name" value="Thioredoxin_CS"/>
</dbReference>
<evidence type="ECO:0000259" key="3">
    <source>
        <dbReference type="PROSITE" id="PS51352"/>
    </source>
</evidence>
<dbReference type="eggNOG" id="COG0526">
    <property type="taxonomic scope" value="Bacteria"/>
</dbReference>
<organism evidence="4 5">
    <name type="scientific">Vibrio sinaloensis DSM 21326</name>
    <dbReference type="NCBI Taxonomy" id="945550"/>
    <lineage>
        <taxon>Bacteria</taxon>
        <taxon>Pseudomonadati</taxon>
        <taxon>Pseudomonadota</taxon>
        <taxon>Gammaproteobacteria</taxon>
        <taxon>Vibrionales</taxon>
        <taxon>Vibrionaceae</taxon>
        <taxon>Vibrio</taxon>
        <taxon>Vibrio oreintalis group</taxon>
    </lineage>
</organism>
<dbReference type="PROSITE" id="PS51352">
    <property type="entry name" value="THIOREDOXIN_2"/>
    <property type="match status" value="1"/>
</dbReference>
<reference evidence="4 5" key="1">
    <citation type="journal article" date="2012" name="Int. J. Syst. Evol. Microbiol.">
        <title>Vibrio caribbeanicus sp. nov., isolated from the marine sponge Scleritoderma cyanea.</title>
        <authorList>
            <person name="Hoffmann M."/>
            <person name="Monday S.R."/>
            <person name="Allard M.W."/>
            <person name="Strain E.A."/>
            <person name="Whittaker P."/>
            <person name="Naum M."/>
            <person name="McCarthy P.J."/>
            <person name="Lopez J.V."/>
            <person name="Fischer M."/>
            <person name="Brown E.W."/>
        </authorList>
    </citation>
    <scope>NUCLEOTIDE SEQUENCE [LARGE SCALE GENOMIC DNA]</scope>
    <source>
        <strain evidence="5">DSMZ 21326</strain>
    </source>
</reference>
<dbReference type="Gene3D" id="3.40.30.10">
    <property type="entry name" value="Glutaredoxin"/>
    <property type="match status" value="1"/>
</dbReference>
<dbReference type="OrthoDB" id="9796554at2"/>
<dbReference type="GeneID" id="95567487"/>
<accession>E8M1E0</accession>
<dbReference type="InterPro" id="IPR050553">
    <property type="entry name" value="Thioredoxin_ResA/DsbE_sf"/>
</dbReference>
<feature type="domain" description="Thioredoxin" evidence="3">
    <location>
        <begin position="33"/>
        <end position="166"/>
    </location>
</feature>
<evidence type="ECO:0000313" key="5">
    <source>
        <dbReference type="Proteomes" id="UP000006228"/>
    </source>
</evidence>
<keyword evidence="1" id="KW-0676">Redox-active center</keyword>
<dbReference type="Pfam" id="PF00085">
    <property type="entry name" value="Thioredoxin"/>
    <property type="match status" value="1"/>
</dbReference>
<dbReference type="AlphaFoldDB" id="E8M1E0"/>
<dbReference type="SUPFAM" id="SSF52833">
    <property type="entry name" value="Thioredoxin-like"/>
    <property type="match status" value="1"/>
</dbReference>
<comment type="caution">
    <text evidence="4">The sequence shown here is derived from an EMBL/GenBank/DDBJ whole genome shotgun (WGS) entry which is preliminary data.</text>
</comment>
<protein>
    <recommendedName>
        <fullName evidence="3">Thioredoxin domain-containing protein</fullName>
    </recommendedName>
</protein>
<dbReference type="PANTHER" id="PTHR42852">
    <property type="entry name" value="THIOL:DISULFIDE INTERCHANGE PROTEIN DSBE"/>
    <property type="match status" value="1"/>
</dbReference>
<dbReference type="GO" id="GO:0015036">
    <property type="term" value="F:disulfide oxidoreductase activity"/>
    <property type="evidence" value="ECO:0007669"/>
    <property type="project" value="UniProtKB-ARBA"/>
</dbReference>
<dbReference type="CDD" id="cd03011">
    <property type="entry name" value="TlpA_like_ScsD_MtbDsbE"/>
    <property type="match status" value="1"/>
</dbReference>
<dbReference type="RefSeq" id="WP_008072812.1">
    <property type="nucleotide sequence ID" value="NZ_AEVT01000006.1"/>
</dbReference>
<evidence type="ECO:0000256" key="1">
    <source>
        <dbReference type="ARBA" id="ARBA00023284"/>
    </source>
</evidence>